<sequence>MTTPLTEAGSPSMSESGLPVESSFTSGKTSDLGNSDSPGFISGLTTAPQTSATLTAAPSPESSTPPPSDQGLADGAVAGVAIGCLIAGLIIGIICGWFLRRCIRSRLRRRKRMRGVDIPRDLGNNGPIALEPTEKMIKLENFILQATPDKEVIDMLRRLEVIIEQHVENCYHAKPIDVSVSTLAQKLAGLGVSQNSSGFGAETVVGWCLQPGSRRRMALQHVISHVLFSSIDCNSRSPLTMLPEHVMAFLGSIRPVEKYREDFDVMSVILTRWRTLSSLLLHPNPNERTPLELSESAVRQQAQDLANALDAFLHYFVAPDPESVQRQRHHLHVMIIDAAKLGYALFSHTSDWRLIYRDEDMQRRVVTCVGLEKLSHQDGRRLTSPQLVRGPSLVVVYRKCEGAGKGETPAFHLIPQCSTGKAGIPTLMVPDTLIFSLDKTSFRHFTPADHLNIFNLFHRAYKSVRMAEFIPAVGVVAGALRLTYHAVTLAIESGQVNDEIRRSLELVRTCERDLQHLVGLREEYLDILERKPADLDRVNTIIKAAHQGLAEVCRIVEKCRPEANQGRIPFKRRSRWVFLDSTEFHTQIPVVSSHHRAVLNEMSFLRMIALQAPVPVLSQERDENVRMPRKKTVAVANIALLGNLMGGKPARSPSTWRPRDSMPNSSSSLLSESTSDHYNARSSLSPDASAPPPYQTVDTVPNAAINPATQRLWPSTRGVDDTQPAQIYDQHMPYSPNRFLDSADIQAIRSSPNTPQNALRPALIEQRDPTPGLYSVPNLPLPVSSPLEDQPHMAQSQPPSTLVASAGSGPRQNHRILPFSWYSNASYQQSRVIHPREGNEVERSYTPAS</sequence>
<dbReference type="EMBL" id="JANRMS010000086">
    <property type="protein sequence ID" value="KAJ3547220.1"/>
    <property type="molecule type" value="Genomic_DNA"/>
</dbReference>
<reference evidence="1" key="1">
    <citation type="submission" date="2022-08" db="EMBL/GenBank/DDBJ databases">
        <title>Genome Sequence of Fusarium decemcellulare.</title>
        <authorList>
            <person name="Buettner E."/>
        </authorList>
    </citation>
    <scope>NUCLEOTIDE SEQUENCE</scope>
    <source>
        <strain evidence="1">Babe19</strain>
    </source>
</reference>
<comment type="caution">
    <text evidence="1">The sequence shown here is derived from an EMBL/GenBank/DDBJ whole genome shotgun (WGS) entry which is preliminary data.</text>
</comment>
<gene>
    <name evidence="1" type="ORF">NM208_g1626</name>
</gene>
<evidence type="ECO:0000313" key="1">
    <source>
        <dbReference type="EMBL" id="KAJ3547220.1"/>
    </source>
</evidence>
<organism evidence="1 2">
    <name type="scientific">Fusarium decemcellulare</name>
    <dbReference type="NCBI Taxonomy" id="57161"/>
    <lineage>
        <taxon>Eukaryota</taxon>
        <taxon>Fungi</taxon>
        <taxon>Dikarya</taxon>
        <taxon>Ascomycota</taxon>
        <taxon>Pezizomycotina</taxon>
        <taxon>Sordariomycetes</taxon>
        <taxon>Hypocreomycetidae</taxon>
        <taxon>Hypocreales</taxon>
        <taxon>Nectriaceae</taxon>
        <taxon>Fusarium</taxon>
        <taxon>Fusarium decemcellulare species complex</taxon>
    </lineage>
</organism>
<evidence type="ECO:0000313" key="2">
    <source>
        <dbReference type="Proteomes" id="UP001148629"/>
    </source>
</evidence>
<proteinExistence type="predicted"/>
<keyword evidence="2" id="KW-1185">Reference proteome</keyword>
<name>A0ACC1SVI9_9HYPO</name>
<protein>
    <submittedName>
        <fullName evidence="1">Uncharacterized protein</fullName>
    </submittedName>
</protein>
<dbReference type="Proteomes" id="UP001148629">
    <property type="component" value="Unassembled WGS sequence"/>
</dbReference>
<accession>A0ACC1SVI9</accession>